<evidence type="ECO:0000313" key="6">
    <source>
        <dbReference type="EMBL" id="MBB4021780.1"/>
    </source>
</evidence>
<keyword evidence="3 6" id="KW-0238">DNA-binding</keyword>
<dbReference type="InterPro" id="IPR036388">
    <property type="entry name" value="WH-like_DNA-bd_sf"/>
</dbReference>
<dbReference type="SUPFAM" id="SSF53850">
    <property type="entry name" value="Periplasmic binding protein-like II"/>
    <property type="match status" value="1"/>
</dbReference>
<dbReference type="GO" id="GO:0003700">
    <property type="term" value="F:DNA-binding transcription factor activity"/>
    <property type="evidence" value="ECO:0007669"/>
    <property type="project" value="InterPro"/>
</dbReference>
<dbReference type="SUPFAM" id="SSF46785">
    <property type="entry name" value="Winged helix' DNA-binding domain"/>
    <property type="match status" value="1"/>
</dbReference>
<evidence type="ECO:0000313" key="7">
    <source>
        <dbReference type="Proteomes" id="UP000585681"/>
    </source>
</evidence>
<name>A0A840C9M1_9RHOB</name>
<dbReference type="InterPro" id="IPR005119">
    <property type="entry name" value="LysR_subst-bd"/>
</dbReference>
<sequence length="286" mass="30412">MNWDDARVFLSVARAGSLRGAAETLDLGLATVARRIERLEAALGVPLFLRHQSGYRLSDEGAALVPRAEALETAAHAFGAGASARSQVAGQVRLATAETLASNLILPALPRLLGRHPQLSLAISTDIASVDLNRHEADLALRMQAPVHGNVTRQRLARVGYGLYGSPDLVAASDRGAEVPLIGWDASHANLLVARWITARLAGRPPVLATTTLSAQAQAARIGLGLAVLPDFLGRGTGLTRAREQTGMTQDMWLVIHRDLATVPRVRAVAGFLRDLIAEHRALLNG</sequence>
<dbReference type="InterPro" id="IPR000847">
    <property type="entry name" value="LysR_HTH_N"/>
</dbReference>
<dbReference type="Pfam" id="PF03466">
    <property type="entry name" value="LysR_substrate"/>
    <property type="match status" value="1"/>
</dbReference>
<keyword evidence="2" id="KW-0805">Transcription regulation</keyword>
<dbReference type="Gene3D" id="3.40.190.290">
    <property type="match status" value="1"/>
</dbReference>
<dbReference type="EMBL" id="JACIEQ010000001">
    <property type="protein sequence ID" value="MBB4021780.1"/>
    <property type="molecule type" value="Genomic_DNA"/>
</dbReference>
<protein>
    <submittedName>
        <fullName evidence="6">DNA-binding transcriptional LysR family regulator</fullName>
    </submittedName>
</protein>
<evidence type="ECO:0000259" key="5">
    <source>
        <dbReference type="PROSITE" id="PS50931"/>
    </source>
</evidence>
<dbReference type="AlphaFoldDB" id="A0A840C9M1"/>
<comment type="caution">
    <text evidence="6">The sequence shown here is derived from an EMBL/GenBank/DDBJ whole genome shotgun (WGS) entry which is preliminary data.</text>
</comment>
<proteinExistence type="inferred from homology"/>
<reference evidence="6 7" key="1">
    <citation type="submission" date="2020-08" db="EMBL/GenBank/DDBJ databases">
        <title>Genomic Encyclopedia of Type Strains, Phase IV (KMG-IV): sequencing the most valuable type-strain genomes for metagenomic binning, comparative biology and taxonomic classification.</title>
        <authorList>
            <person name="Goeker M."/>
        </authorList>
    </citation>
    <scope>NUCLEOTIDE SEQUENCE [LARGE SCALE GENOMIC DNA]</scope>
    <source>
        <strain evidence="6 7">DSM 105040</strain>
    </source>
</reference>
<dbReference type="GO" id="GO:0003677">
    <property type="term" value="F:DNA binding"/>
    <property type="evidence" value="ECO:0007669"/>
    <property type="project" value="UniProtKB-KW"/>
</dbReference>
<dbReference type="PROSITE" id="PS50931">
    <property type="entry name" value="HTH_LYSR"/>
    <property type="match status" value="1"/>
</dbReference>
<organism evidence="6 7">
    <name type="scientific">Actibacterium naphthalenivorans</name>
    <dbReference type="NCBI Taxonomy" id="1614693"/>
    <lineage>
        <taxon>Bacteria</taxon>
        <taxon>Pseudomonadati</taxon>
        <taxon>Pseudomonadota</taxon>
        <taxon>Alphaproteobacteria</taxon>
        <taxon>Rhodobacterales</taxon>
        <taxon>Roseobacteraceae</taxon>
        <taxon>Actibacterium</taxon>
    </lineage>
</organism>
<evidence type="ECO:0000256" key="1">
    <source>
        <dbReference type="ARBA" id="ARBA00009437"/>
    </source>
</evidence>
<keyword evidence="4" id="KW-0804">Transcription</keyword>
<dbReference type="Gene3D" id="1.10.10.10">
    <property type="entry name" value="Winged helix-like DNA-binding domain superfamily/Winged helix DNA-binding domain"/>
    <property type="match status" value="1"/>
</dbReference>
<dbReference type="Proteomes" id="UP000585681">
    <property type="component" value="Unassembled WGS sequence"/>
</dbReference>
<dbReference type="PANTHER" id="PTHR30579">
    <property type="entry name" value="TRANSCRIPTIONAL REGULATOR"/>
    <property type="match status" value="1"/>
</dbReference>
<keyword evidence="7" id="KW-1185">Reference proteome</keyword>
<dbReference type="Pfam" id="PF00126">
    <property type="entry name" value="HTH_1"/>
    <property type="match status" value="1"/>
</dbReference>
<evidence type="ECO:0000256" key="4">
    <source>
        <dbReference type="ARBA" id="ARBA00023163"/>
    </source>
</evidence>
<dbReference type="RefSeq" id="WP_054540150.1">
    <property type="nucleotide sequence ID" value="NZ_JACIEQ010000001.1"/>
</dbReference>
<evidence type="ECO:0000256" key="2">
    <source>
        <dbReference type="ARBA" id="ARBA00023015"/>
    </source>
</evidence>
<comment type="similarity">
    <text evidence="1">Belongs to the LysR transcriptional regulatory family.</text>
</comment>
<evidence type="ECO:0000256" key="3">
    <source>
        <dbReference type="ARBA" id="ARBA00023125"/>
    </source>
</evidence>
<dbReference type="InterPro" id="IPR050176">
    <property type="entry name" value="LTTR"/>
</dbReference>
<dbReference type="InterPro" id="IPR036390">
    <property type="entry name" value="WH_DNA-bd_sf"/>
</dbReference>
<gene>
    <name evidence="6" type="ORF">GGR17_001571</name>
</gene>
<feature type="domain" description="HTH lysR-type" evidence="5">
    <location>
        <begin position="1"/>
        <end position="58"/>
    </location>
</feature>
<dbReference type="PANTHER" id="PTHR30579:SF3">
    <property type="entry name" value="TRANSCRIPTIONAL REGULATORY PROTEIN"/>
    <property type="match status" value="1"/>
</dbReference>
<accession>A0A840C9M1</accession>